<protein>
    <submittedName>
        <fullName evidence="1">Uncharacterized protein</fullName>
    </submittedName>
</protein>
<dbReference type="Proteomes" id="UP000499080">
    <property type="component" value="Unassembled WGS sequence"/>
</dbReference>
<comment type="caution">
    <text evidence="1">The sequence shown here is derived from an EMBL/GenBank/DDBJ whole genome shotgun (WGS) entry which is preliminary data.</text>
</comment>
<dbReference type="EMBL" id="BGPR01149314">
    <property type="protein sequence ID" value="GBN82146.1"/>
    <property type="molecule type" value="Genomic_DNA"/>
</dbReference>
<accession>A0A4Y2S3H0</accession>
<evidence type="ECO:0000313" key="1">
    <source>
        <dbReference type="EMBL" id="GBN82146.1"/>
    </source>
</evidence>
<keyword evidence="2" id="KW-1185">Reference proteome</keyword>
<proteinExistence type="predicted"/>
<gene>
    <name evidence="1" type="ORF">AVEN_6627_1</name>
</gene>
<reference evidence="1 2" key="1">
    <citation type="journal article" date="2019" name="Sci. Rep.">
        <title>Orb-weaving spider Araneus ventricosus genome elucidates the spidroin gene catalogue.</title>
        <authorList>
            <person name="Kono N."/>
            <person name="Nakamura H."/>
            <person name="Ohtoshi R."/>
            <person name="Moran D.A.P."/>
            <person name="Shinohara A."/>
            <person name="Yoshida Y."/>
            <person name="Fujiwara M."/>
            <person name="Mori M."/>
            <person name="Tomita M."/>
            <person name="Arakawa K."/>
        </authorList>
    </citation>
    <scope>NUCLEOTIDE SEQUENCE [LARGE SCALE GENOMIC DNA]</scope>
</reference>
<name>A0A4Y2S3H0_ARAVE</name>
<dbReference type="AlphaFoldDB" id="A0A4Y2S3H0"/>
<sequence length="101" mass="11532">MGKEESHREPLIVACQSSMEDAGSLKALWNTDCTLSHNEKEYCLSFHMFNLLSRQAAWMSRDNLQVVECGPPRAFIFPVCQSSMIFFLKIDFRKEVGALTL</sequence>
<evidence type="ECO:0000313" key="2">
    <source>
        <dbReference type="Proteomes" id="UP000499080"/>
    </source>
</evidence>
<organism evidence="1 2">
    <name type="scientific">Araneus ventricosus</name>
    <name type="common">Orbweaver spider</name>
    <name type="synonym">Epeira ventricosa</name>
    <dbReference type="NCBI Taxonomy" id="182803"/>
    <lineage>
        <taxon>Eukaryota</taxon>
        <taxon>Metazoa</taxon>
        <taxon>Ecdysozoa</taxon>
        <taxon>Arthropoda</taxon>
        <taxon>Chelicerata</taxon>
        <taxon>Arachnida</taxon>
        <taxon>Araneae</taxon>
        <taxon>Araneomorphae</taxon>
        <taxon>Entelegynae</taxon>
        <taxon>Araneoidea</taxon>
        <taxon>Araneidae</taxon>
        <taxon>Araneus</taxon>
    </lineage>
</organism>